<gene>
    <name evidence="2" type="ORF">DCMF_19620</name>
</gene>
<sequence>MKQKGFPTLALTLAITLGLLSGCQNTSAPNLSAAPALTMDKASEVNTAAHLLENYKTITYAQLDYIGGNTMHMTYFKDENGNYCATEDDSGYTGYRTDCFTFSREKGESAYHLSATKDAKVSDYLFMVSDSAFISQVTDASGNLVCKTQADIDQDFADQLSETWPATTEDKMVTTTVFAADDFRVLSIDFSLRRPDGSESQIASGVMLYDREVQYTDAVQSYLDAEKYTVAVQMPDGSRRTARIPKGETFSWDCDEGFALYLDAAGKTPLSEESVLTEQDMTLYVLEAQN</sequence>
<keyword evidence="1" id="KW-0732">Signal</keyword>
<dbReference type="AlphaFoldDB" id="A0A3G1KWC4"/>
<dbReference type="PROSITE" id="PS51257">
    <property type="entry name" value="PROKAR_LIPOPROTEIN"/>
    <property type="match status" value="1"/>
</dbReference>
<feature type="chain" id="PRO_5017936664" evidence="1">
    <location>
        <begin position="29"/>
        <end position="290"/>
    </location>
</feature>
<evidence type="ECO:0000313" key="2">
    <source>
        <dbReference type="EMBL" id="ATW26669.1"/>
    </source>
</evidence>
<feature type="signal peptide" evidence="1">
    <location>
        <begin position="1"/>
        <end position="28"/>
    </location>
</feature>
<organism evidence="2 3">
    <name type="scientific">Formimonas warabiya</name>
    <dbReference type="NCBI Taxonomy" id="1761012"/>
    <lineage>
        <taxon>Bacteria</taxon>
        <taxon>Bacillati</taxon>
        <taxon>Bacillota</taxon>
        <taxon>Clostridia</taxon>
        <taxon>Eubacteriales</taxon>
        <taxon>Peptococcaceae</taxon>
        <taxon>Candidatus Formimonas</taxon>
    </lineage>
</organism>
<proteinExistence type="predicted"/>
<name>A0A3G1KWC4_FORW1</name>
<keyword evidence="3" id="KW-1185">Reference proteome</keyword>
<protein>
    <submittedName>
        <fullName evidence="2">Uncharacterized protein</fullName>
    </submittedName>
</protein>
<evidence type="ECO:0000313" key="3">
    <source>
        <dbReference type="Proteomes" id="UP000323521"/>
    </source>
</evidence>
<dbReference type="KEGG" id="fwa:DCMF_19620"/>
<dbReference type="Proteomes" id="UP000323521">
    <property type="component" value="Chromosome"/>
</dbReference>
<reference evidence="2 3" key="1">
    <citation type="submission" date="2016-10" db="EMBL/GenBank/DDBJ databases">
        <title>Complete Genome Sequence of Peptococcaceae strain DCMF.</title>
        <authorList>
            <person name="Edwards R.J."/>
            <person name="Holland S.I."/>
            <person name="Deshpande N.P."/>
            <person name="Wong Y.K."/>
            <person name="Ertan H."/>
            <person name="Manefield M."/>
            <person name="Russell T.L."/>
            <person name="Lee M.J."/>
        </authorList>
    </citation>
    <scope>NUCLEOTIDE SEQUENCE [LARGE SCALE GENOMIC DNA]</scope>
    <source>
        <strain evidence="2 3">DCMF</strain>
    </source>
</reference>
<dbReference type="EMBL" id="CP017634">
    <property type="protein sequence ID" value="ATW26669.1"/>
    <property type="molecule type" value="Genomic_DNA"/>
</dbReference>
<accession>A0A3G1KWC4</accession>
<evidence type="ECO:0000256" key="1">
    <source>
        <dbReference type="SAM" id="SignalP"/>
    </source>
</evidence>